<evidence type="ECO:0000256" key="1">
    <source>
        <dbReference type="ARBA" id="ARBA00010641"/>
    </source>
</evidence>
<sequence>MRHRHKFLLFRVYRFRDTEAYGQLYDFYVIKIRRFISFRIPSSEEAEELTSEVFLRGWEYATASIVKNPGALFYRIAKYVVADFYRSRMQETGLDEAAEIASPEKLISEKLEIKDDSQRLISQLKNLKEEYRDVLVMKYLDEMSIGEIAESLEKTSNNVRVLLHRAKNALKEITSDEYNK</sequence>
<dbReference type="GO" id="GO:0003677">
    <property type="term" value="F:DNA binding"/>
    <property type="evidence" value="ECO:0007669"/>
    <property type="project" value="UniProtKB-KW"/>
</dbReference>
<dbReference type="PANTHER" id="PTHR43133:SF8">
    <property type="entry name" value="RNA POLYMERASE SIGMA FACTOR HI_1459-RELATED"/>
    <property type="match status" value="1"/>
</dbReference>
<evidence type="ECO:0000256" key="3">
    <source>
        <dbReference type="ARBA" id="ARBA00023082"/>
    </source>
</evidence>
<organism evidence="8 9">
    <name type="scientific">Candidatus Uhrbacteria bacterium CG_4_9_14_0_2_um_filter_41_50</name>
    <dbReference type="NCBI Taxonomy" id="1975031"/>
    <lineage>
        <taxon>Bacteria</taxon>
        <taxon>Candidatus Uhriibacteriota</taxon>
    </lineage>
</organism>
<dbReference type="Gene3D" id="1.10.10.10">
    <property type="entry name" value="Winged helix-like DNA-binding domain superfamily/Winged helix DNA-binding domain"/>
    <property type="match status" value="1"/>
</dbReference>
<dbReference type="InterPro" id="IPR013324">
    <property type="entry name" value="RNA_pol_sigma_r3/r4-like"/>
</dbReference>
<feature type="coiled-coil region" evidence="6">
    <location>
        <begin position="110"/>
        <end position="172"/>
    </location>
</feature>
<dbReference type="EMBL" id="PFSI01000050">
    <property type="protein sequence ID" value="PJC24341.1"/>
    <property type="molecule type" value="Genomic_DNA"/>
</dbReference>
<dbReference type="Proteomes" id="UP000230251">
    <property type="component" value="Unassembled WGS sequence"/>
</dbReference>
<evidence type="ECO:0000256" key="5">
    <source>
        <dbReference type="ARBA" id="ARBA00023163"/>
    </source>
</evidence>
<protein>
    <recommendedName>
        <fullName evidence="7">RNA polymerase sigma factor 70 region 4 type 2 domain-containing protein</fullName>
    </recommendedName>
</protein>
<keyword evidence="6" id="KW-0175">Coiled coil</keyword>
<dbReference type="InterPro" id="IPR013325">
    <property type="entry name" value="RNA_pol_sigma_r2"/>
</dbReference>
<accession>A0A2M8ENS6</accession>
<evidence type="ECO:0000313" key="9">
    <source>
        <dbReference type="Proteomes" id="UP000230251"/>
    </source>
</evidence>
<dbReference type="Pfam" id="PF08281">
    <property type="entry name" value="Sigma70_r4_2"/>
    <property type="match status" value="1"/>
</dbReference>
<evidence type="ECO:0000313" key="8">
    <source>
        <dbReference type="EMBL" id="PJC24341.1"/>
    </source>
</evidence>
<name>A0A2M8ENS6_9BACT</name>
<evidence type="ECO:0000259" key="7">
    <source>
        <dbReference type="Pfam" id="PF08281"/>
    </source>
</evidence>
<dbReference type="InterPro" id="IPR036388">
    <property type="entry name" value="WH-like_DNA-bd_sf"/>
</dbReference>
<feature type="domain" description="RNA polymerase sigma factor 70 region 4 type 2" evidence="7">
    <location>
        <begin position="118"/>
        <end position="170"/>
    </location>
</feature>
<comment type="similarity">
    <text evidence="1">Belongs to the sigma-70 factor family. ECF subfamily.</text>
</comment>
<gene>
    <name evidence="8" type="ORF">CO057_03380</name>
</gene>
<dbReference type="PANTHER" id="PTHR43133">
    <property type="entry name" value="RNA POLYMERASE ECF-TYPE SIGMA FACTO"/>
    <property type="match status" value="1"/>
</dbReference>
<keyword evidence="3" id="KW-0731">Sigma factor</keyword>
<dbReference type="GO" id="GO:0016987">
    <property type="term" value="F:sigma factor activity"/>
    <property type="evidence" value="ECO:0007669"/>
    <property type="project" value="UniProtKB-KW"/>
</dbReference>
<evidence type="ECO:0000256" key="4">
    <source>
        <dbReference type="ARBA" id="ARBA00023125"/>
    </source>
</evidence>
<keyword evidence="2" id="KW-0805">Transcription regulation</keyword>
<keyword evidence="5" id="KW-0804">Transcription</keyword>
<evidence type="ECO:0000256" key="2">
    <source>
        <dbReference type="ARBA" id="ARBA00023015"/>
    </source>
</evidence>
<keyword evidence="4" id="KW-0238">DNA-binding</keyword>
<proteinExistence type="inferred from homology"/>
<evidence type="ECO:0000256" key="6">
    <source>
        <dbReference type="SAM" id="Coils"/>
    </source>
</evidence>
<dbReference type="InterPro" id="IPR014284">
    <property type="entry name" value="RNA_pol_sigma-70_dom"/>
</dbReference>
<dbReference type="CDD" id="cd06171">
    <property type="entry name" value="Sigma70_r4"/>
    <property type="match status" value="1"/>
</dbReference>
<dbReference type="SUPFAM" id="SSF88946">
    <property type="entry name" value="Sigma2 domain of RNA polymerase sigma factors"/>
    <property type="match status" value="1"/>
</dbReference>
<dbReference type="InterPro" id="IPR039425">
    <property type="entry name" value="RNA_pol_sigma-70-like"/>
</dbReference>
<dbReference type="InterPro" id="IPR013249">
    <property type="entry name" value="RNA_pol_sigma70_r4_t2"/>
</dbReference>
<comment type="caution">
    <text evidence="8">The sequence shown here is derived from an EMBL/GenBank/DDBJ whole genome shotgun (WGS) entry which is preliminary data.</text>
</comment>
<dbReference type="Gene3D" id="1.10.1740.10">
    <property type="match status" value="1"/>
</dbReference>
<reference evidence="9" key="1">
    <citation type="submission" date="2017-09" db="EMBL/GenBank/DDBJ databases">
        <title>Depth-based differentiation of microbial function through sediment-hosted aquifers and enrichment of novel symbionts in the deep terrestrial subsurface.</title>
        <authorList>
            <person name="Probst A.J."/>
            <person name="Ladd B."/>
            <person name="Jarett J.K."/>
            <person name="Geller-Mcgrath D.E."/>
            <person name="Sieber C.M.K."/>
            <person name="Emerson J.B."/>
            <person name="Anantharaman K."/>
            <person name="Thomas B.C."/>
            <person name="Malmstrom R."/>
            <person name="Stieglmeier M."/>
            <person name="Klingl A."/>
            <person name="Woyke T."/>
            <person name="Ryan C.M."/>
            <person name="Banfield J.F."/>
        </authorList>
    </citation>
    <scope>NUCLEOTIDE SEQUENCE [LARGE SCALE GENOMIC DNA]</scope>
</reference>
<dbReference type="GO" id="GO:0006352">
    <property type="term" value="P:DNA-templated transcription initiation"/>
    <property type="evidence" value="ECO:0007669"/>
    <property type="project" value="InterPro"/>
</dbReference>
<dbReference type="NCBIfam" id="TIGR02937">
    <property type="entry name" value="sigma70-ECF"/>
    <property type="match status" value="1"/>
</dbReference>
<dbReference type="AlphaFoldDB" id="A0A2M8ENS6"/>
<dbReference type="SUPFAM" id="SSF88659">
    <property type="entry name" value="Sigma3 and sigma4 domains of RNA polymerase sigma factors"/>
    <property type="match status" value="1"/>
</dbReference>